<proteinExistence type="predicted"/>
<dbReference type="GO" id="GO:0003677">
    <property type="term" value="F:DNA binding"/>
    <property type="evidence" value="ECO:0007669"/>
    <property type="project" value="UniProtKB-KW"/>
</dbReference>
<evidence type="ECO:0000256" key="4">
    <source>
        <dbReference type="ARBA" id="ARBA00023163"/>
    </source>
</evidence>
<keyword evidence="4" id="KW-0804">Transcription</keyword>
<organism evidence="8 9">
    <name type="scientific">Carya illinoinensis</name>
    <name type="common">Pecan</name>
    <dbReference type="NCBI Taxonomy" id="32201"/>
    <lineage>
        <taxon>Eukaryota</taxon>
        <taxon>Viridiplantae</taxon>
        <taxon>Streptophyta</taxon>
        <taxon>Embryophyta</taxon>
        <taxon>Tracheophyta</taxon>
        <taxon>Spermatophyta</taxon>
        <taxon>Magnoliopsida</taxon>
        <taxon>eudicotyledons</taxon>
        <taxon>Gunneridae</taxon>
        <taxon>Pentapetalae</taxon>
        <taxon>rosids</taxon>
        <taxon>fabids</taxon>
        <taxon>Fagales</taxon>
        <taxon>Juglandaceae</taxon>
        <taxon>Carya</taxon>
    </lineage>
</organism>
<dbReference type="EMBL" id="CM031839">
    <property type="protein sequence ID" value="KAG6674634.1"/>
    <property type="molecule type" value="Genomic_DNA"/>
</dbReference>
<feature type="region of interest" description="Disordered" evidence="6">
    <location>
        <begin position="368"/>
        <end position="387"/>
    </location>
</feature>
<dbReference type="PANTHER" id="PTHR45855">
    <property type="entry name" value="TRANSCRIPTION FACTOR PIF1-RELATED"/>
    <property type="match status" value="1"/>
</dbReference>
<dbReference type="InterPro" id="IPR047265">
    <property type="entry name" value="PIF1-like_bHLH"/>
</dbReference>
<dbReference type="GO" id="GO:0046983">
    <property type="term" value="F:protein dimerization activity"/>
    <property type="evidence" value="ECO:0007669"/>
    <property type="project" value="InterPro"/>
</dbReference>
<evidence type="ECO:0000313" key="8">
    <source>
        <dbReference type="EMBL" id="KAG6674632.1"/>
    </source>
</evidence>
<protein>
    <recommendedName>
        <fullName evidence="7">BHLH domain-containing protein</fullName>
    </recommendedName>
</protein>
<keyword evidence="2" id="KW-0805">Transcription regulation</keyword>
<dbReference type="CDD" id="cd11445">
    <property type="entry name" value="bHLH_AtPIF_like"/>
    <property type="match status" value="1"/>
</dbReference>
<dbReference type="InterPro" id="IPR011598">
    <property type="entry name" value="bHLH_dom"/>
</dbReference>
<dbReference type="PANTHER" id="PTHR45855:SF73">
    <property type="entry name" value="TRANSCRIPTION FACTOR SPATULA"/>
    <property type="match status" value="1"/>
</dbReference>
<keyword evidence="5" id="KW-0539">Nucleus</keyword>
<evidence type="ECO:0000256" key="3">
    <source>
        <dbReference type="ARBA" id="ARBA00023125"/>
    </source>
</evidence>
<dbReference type="SMART" id="SM00353">
    <property type="entry name" value="HLH"/>
    <property type="match status" value="1"/>
</dbReference>
<dbReference type="Proteomes" id="UP000811246">
    <property type="component" value="Chromosome 15"/>
</dbReference>
<evidence type="ECO:0000259" key="7">
    <source>
        <dbReference type="PROSITE" id="PS50888"/>
    </source>
</evidence>
<reference evidence="8" key="1">
    <citation type="submission" date="2021-01" db="EMBL/GenBank/DDBJ databases">
        <authorList>
            <person name="Lovell J.T."/>
            <person name="Bentley N."/>
            <person name="Bhattarai G."/>
            <person name="Jenkins J.W."/>
            <person name="Sreedasyam A."/>
            <person name="Alarcon Y."/>
            <person name="Bock C."/>
            <person name="Boston L."/>
            <person name="Carlson J."/>
            <person name="Cervantes K."/>
            <person name="Clermont K."/>
            <person name="Krom N."/>
            <person name="Kubenka K."/>
            <person name="Mamidi S."/>
            <person name="Mattison C."/>
            <person name="Monteros M."/>
            <person name="Pisani C."/>
            <person name="Plott C."/>
            <person name="Rajasekar S."/>
            <person name="Rhein H.S."/>
            <person name="Rohla C."/>
            <person name="Song M."/>
            <person name="Hilaire R.S."/>
            <person name="Shu S."/>
            <person name="Wells L."/>
            <person name="Wang X."/>
            <person name="Webber J."/>
            <person name="Heerema R.J."/>
            <person name="Klein P."/>
            <person name="Conner P."/>
            <person name="Grauke L."/>
            <person name="Grimwood J."/>
            <person name="Schmutz J."/>
            <person name="Randall J.J."/>
        </authorList>
    </citation>
    <scope>NUCLEOTIDE SEQUENCE</scope>
    <source>
        <tissue evidence="8">Leaf</tissue>
    </source>
</reference>
<evidence type="ECO:0000256" key="1">
    <source>
        <dbReference type="ARBA" id="ARBA00004123"/>
    </source>
</evidence>
<dbReference type="FunFam" id="4.10.280.10:FF:000004">
    <property type="entry name" value="Basic helix-loop-helix transcription factor"/>
    <property type="match status" value="1"/>
</dbReference>
<dbReference type="AlphaFoldDB" id="A0A922A450"/>
<dbReference type="Pfam" id="PF00010">
    <property type="entry name" value="HLH"/>
    <property type="match status" value="1"/>
</dbReference>
<evidence type="ECO:0000256" key="6">
    <source>
        <dbReference type="SAM" id="MobiDB-lite"/>
    </source>
</evidence>
<comment type="caution">
    <text evidence="8">The sequence shown here is derived from an EMBL/GenBank/DDBJ whole genome shotgun (WGS) entry which is preliminary data.</text>
</comment>
<name>A0A922A450_CARIL</name>
<dbReference type="PROSITE" id="PS50888">
    <property type="entry name" value="BHLH"/>
    <property type="match status" value="1"/>
</dbReference>
<feature type="domain" description="BHLH" evidence="7">
    <location>
        <begin position="200"/>
        <end position="249"/>
    </location>
</feature>
<keyword evidence="3" id="KW-0238">DNA-binding</keyword>
<gene>
    <name evidence="8" type="ORF">I3842_15G053100</name>
</gene>
<sequence length="387" mass="42569">MYDQRRFFCHPREMRTSNVAPDYSSSFSMADMYEAAPSSVTGGAPVSEEMSVSPFLDQFLHHSLSSTSKTKYGHLHHLPQLPQPPGGFFSGENCRGFIQLAKRYESESESRVRDRNSGAAVESSYGVNVSDPGGHFTADAKESDEKTFSSAGVVDSNAKERRVSFENYLGELSCDSEKVAGGSEVNAKPVPLRSSSKRSRVAEVHNLSEKRRRSKINEKMKALQNLIPNSNKTDKASMLDEAIDYLKQLQLQVQMLSMRNRLSLHPMCLPGVQQPAQLPRTGMSSFGGGNGYLNSSSGMGTFPGNEESSRQSVYNLGNQCTLPSQPYVISSGTNATILETSFRFEESSQARCEPLNLSYSKEIDDDGKLQLESDTSEIEKISASNMS</sequence>
<accession>A0A922A450</accession>
<evidence type="ECO:0000256" key="5">
    <source>
        <dbReference type="ARBA" id="ARBA00023242"/>
    </source>
</evidence>
<dbReference type="EMBL" id="CM031839">
    <property type="protein sequence ID" value="KAG6674632.1"/>
    <property type="molecule type" value="Genomic_DNA"/>
</dbReference>
<evidence type="ECO:0000313" key="9">
    <source>
        <dbReference type="Proteomes" id="UP000811246"/>
    </source>
</evidence>
<dbReference type="GO" id="GO:0005634">
    <property type="term" value="C:nucleus"/>
    <property type="evidence" value="ECO:0007669"/>
    <property type="project" value="UniProtKB-SubCell"/>
</dbReference>
<dbReference type="InterPro" id="IPR031066">
    <property type="entry name" value="bHLH_ALC-like_plant"/>
</dbReference>
<comment type="subcellular location">
    <subcellularLocation>
        <location evidence="1">Nucleus</location>
    </subcellularLocation>
</comment>
<evidence type="ECO:0000256" key="2">
    <source>
        <dbReference type="ARBA" id="ARBA00023015"/>
    </source>
</evidence>